<dbReference type="InterPro" id="IPR058840">
    <property type="entry name" value="AAA_SelU"/>
</dbReference>
<protein>
    <recommendedName>
        <fullName evidence="2">Rhodanese domain-containing protein</fullName>
    </recommendedName>
</protein>
<evidence type="ECO:0000259" key="2">
    <source>
        <dbReference type="PROSITE" id="PS50206"/>
    </source>
</evidence>
<dbReference type="SUPFAM" id="SSF52821">
    <property type="entry name" value="Rhodanese/Cell cycle control phosphatase"/>
    <property type="match status" value="1"/>
</dbReference>
<dbReference type="SUPFAM" id="SSF52540">
    <property type="entry name" value="P-loop containing nucleoside triphosphate hydrolases"/>
    <property type="match status" value="1"/>
</dbReference>
<keyword evidence="1" id="KW-0711">Selenium</keyword>
<dbReference type="Pfam" id="PF26341">
    <property type="entry name" value="AAA_SelU"/>
    <property type="match status" value="1"/>
</dbReference>
<dbReference type="InterPro" id="IPR017582">
    <property type="entry name" value="SelU"/>
</dbReference>
<dbReference type="GO" id="GO:0002098">
    <property type="term" value="P:tRNA wobble uridine modification"/>
    <property type="evidence" value="ECO:0007669"/>
    <property type="project" value="InterPro"/>
</dbReference>
<dbReference type="NCBIfam" id="NF008750">
    <property type="entry name" value="PRK11784.1-2"/>
    <property type="match status" value="1"/>
</dbReference>
<evidence type="ECO:0000256" key="1">
    <source>
        <dbReference type="ARBA" id="ARBA00023266"/>
    </source>
</evidence>
<dbReference type="Pfam" id="PF00581">
    <property type="entry name" value="Rhodanese"/>
    <property type="match status" value="1"/>
</dbReference>
<dbReference type="EMBL" id="UINC01046094">
    <property type="protein sequence ID" value="SVB53674.1"/>
    <property type="molecule type" value="Genomic_DNA"/>
</dbReference>
<dbReference type="PROSITE" id="PS50206">
    <property type="entry name" value="RHODANESE_3"/>
    <property type="match status" value="1"/>
</dbReference>
<dbReference type="Gene3D" id="3.40.250.10">
    <property type="entry name" value="Rhodanese-like domain"/>
    <property type="match status" value="1"/>
</dbReference>
<feature type="domain" description="Rhodanese" evidence="2">
    <location>
        <begin position="48"/>
        <end position="168"/>
    </location>
</feature>
<evidence type="ECO:0000313" key="3">
    <source>
        <dbReference type="EMBL" id="SVB53674.1"/>
    </source>
</evidence>
<dbReference type="Gene3D" id="3.40.50.300">
    <property type="entry name" value="P-loop containing nucleotide triphosphate hydrolases"/>
    <property type="match status" value="1"/>
</dbReference>
<sequence>MGYYNVNIVSSQFYVFIIISNKTLPLSKIKTDHMSDSLKAEDFINKHKTHGWPIIDVRSPSEFHKGHIPTAYNIPIFKDTERKEIGRIYKQVNKEEAVKKGLEFIGPRLRSMVEEAESLNADNMLAYCWRGGMRSNSFAWLLRILDVNIITLHGGYKAFRNFVLNSFLSKKKIYILGGFTGSGKTEVLHEFKKMGEQIIDIEGLANHKGSVFGHLGEREQPTNQQFENELAMEWIKTKSDKPIWIEDESRIIGQVTVPNDFFMQMKTSPVFFLDLPRYLRIQRLVKEYTVFPQESLRESILRIQRKLGGVNAKLALESIDQKHCEKAVEITLKYYDKTYTYMLSQRNHDQIYKYSSNTTDAIQNAKRILSM</sequence>
<reference evidence="3" key="1">
    <citation type="submission" date="2018-05" db="EMBL/GenBank/DDBJ databases">
        <authorList>
            <person name="Lanie J.A."/>
            <person name="Ng W.-L."/>
            <person name="Kazmierczak K.M."/>
            <person name="Andrzejewski T.M."/>
            <person name="Davidsen T.M."/>
            <person name="Wayne K.J."/>
            <person name="Tettelin H."/>
            <person name="Glass J.I."/>
            <person name="Rusch D."/>
            <person name="Podicherti R."/>
            <person name="Tsui H.-C.T."/>
            <person name="Winkler M.E."/>
        </authorList>
    </citation>
    <scope>NUCLEOTIDE SEQUENCE</scope>
</reference>
<dbReference type="GO" id="GO:0043828">
    <property type="term" value="F:tRNA 2-selenouridine synthase activity"/>
    <property type="evidence" value="ECO:0007669"/>
    <property type="project" value="InterPro"/>
</dbReference>
<accession>A0A382EU24</accession>
<dbReference type="PANTHER" id="PTHR30401:SF0">
    <property type="entry name" value="TRNA 2-SELENOURIDINE SYNTHASE"/>
    <property type="match status" value="1"/>
</dbReference>
<gene>
    <name evidence="3" type="ORF">METZ01_LOCUS206528</name>
</gene>
<dbReference type="NCBIfam" id="TIGR03167">
    <property type="entry name" value="tRNA_sel_U_synt"/>
    <property type="match status" value="1"/>
</dbReference>
<dbReference type="InterPro" id="IPR027417">
    <property type="entry name" value="P-loop_NTPase"/>
</dbReference>
<proteinExistence type="predicted"/>
<dbReference type="InterPro" id="IPR036873">
    <property type="entry name" value="Rhodanese-like_dom_sf"/>
</dbReference>
<organism evidence="3">
    <name type="scientific">marine metagenome</name>
    <dbReference type="NCBI Taxonomy" id="408172"/>
    <lineage>
        <taxon>unclassified sequences</taxon>
        <taxon>metagenomes</taxon>
        <taxon>ecological metagenomes</taxon>
    </lineage>
</organism>
<name>A0A382EU24_9ZZZZ</name>
<dbReference type="PANTHER" id="PTHR30401">
    <property type="entry name" value="TRNA 2-SELENOURIDINE SYNTHASE"/>
    <property type="match status" value="1"/>
</dbReference>
<dbReference type="SMART" id="SM00450">
    <property type="entry name" value="RHOD"/>
    <property type="match status" value="1"/>
</dbReference>
<dbReference type="InterPro" id="IPR001763">
    <property type="entry name" value="Rhodanese-like_dom"/>
</dbReference>
<dbReference type="AlphaFoldDB" id="A0A382EU24"/>